<reference evidence="1 2" key="1">
    <citation type="submission" date="2014-04" db="EMBL/GenBank/DDBJ databases">
        <title>Genome evolution of avian class.</title>
        <authorList>
            <person name="Zhang G."/>
            <person name="Li C."/>
        </authorList>
    </citation>
    <scope>NUCLEOTIDE SEQUENCE [LARGE SCALE GENOMIC DNA]</scope>
    <source>
        <strain evidence="1">BGI_N303</strain>
    </source>
</reference>
<sequence>GRNLGALIEIHQDSVNGTVGQPMLLPVSYRFDGAILFPVSISWTFSNSSNTVIACALQNCSLDARGAPSNCSAEFFPQKTYRDRAALFPLNGSLLLWDLRLSDGGVYAVT</sequence>
<dbReference type="Proteomes" id="UP000053760">
    <property type="component" value="Unassembled WGS sequence"/>
</dbReference>
<proteinExistence type="predicted"/>
<evidence type="ECO:0000313" key="2">
    <source>
        <dbReference type="Proteomes" id="UP000053760"/>
    </source>
</evidence>
<evidence type="ECO:0000313" key="1">
    <source>
        <dbReference type="EMBL" id="KFO77188.1"/>
    </source>
</evidence>
<name>A0A091G5H2_CUCCA</name>
<feature type="non-terminal residue" evidence="1">
    <location>
        <position position="1"/>
    </location>
</feature>
<dbReference type="Gene3D" id="2.60.40.10">
    <property type="entry name" value="Immunoglobulins"/>
    <property type="match status" value="1"/>
</dbReference>
<keyword evidence="2" id="KW-1185">Reference proteome</keyword>
<dbReference type="InterPro" id="IPR036179">
    <property type="entry name" value="Ig-like_dom_sf"/>
</dbReference>
<feature type="non-terminal residue" evidence="1">
    <location>
        <position position="110"/>
    </location>
</feature>
<dbReference type="SUPFAM" id="SSF48726">
    <property type="entry name" value="Immunoglobulin"/>
    <property type="match status" value="1"/>
</dbReference>
<gene>
    <name evidence="1" type="ORF">N303_06479</name>
</gene>
<accession>A0A091G5H2</accession>
<dbReference type="AlphaFoldDB" id="A0A091G5H2"/>
<protein>
    <submittedName>
        <fullName evidence="1">Uncharacterized protein</fullName>
    </submittedName>
</protein>
<dbReference type="EMBL" id="KL447803">
    <property type="protein sequence ID" value="KFO77188.1"/>
    <property type="molecule type" value="Genomic_DNA"/>
</dbReference>
<dbReference type="InterPro" id="IPR013783">
    <property type="entry name" value="Ig-like_fold"/>
</dbReference>
<organism evidence="1 2">
    <name type="scientific">Cuculus canorus</name>
    <name type="common">Common cuckoo</name>
    <dbReference type="NCBI Taxonomy" id="55661"/>
    <lineage>
        <taxon>Eukaryota</taxon>
        <taxon>Metazoa</taxon>
        <taxon>Chordata</taxon>
        <taxon>Craniata</taxon>
        <taxon>Vertebrata</taxon>
        <taxon>Euteleostomi</taxon>
        <taxon>Archelosauria</taxon>
        <taxon>Archosauria</taxon>
        <taxon>Dinosauria</taxon>
        <taxon>Saurischia</taxon>
        <taxon>Theropoda</taxon>
        <taxon>Coelurosauria</taxon>
        <taxon>Aves</taxon>
        <taxon>Neognathae</taxon>
        <taxon>Neoaves</taxon>
        <taxon>Otidimorphae</taxon>
        <taxon>Cuculiformes</taxon>
        <taxon>Cuculidae</taxon>
        <taxon>Cuculus</taxon>
    </lineage>
</organism>